<evidence type="ECO:0000259" key="5">
    <source>
        <dbReference type="PROSITE" id="PS50059"/>
    </source>
</evidence>
<keyword evidence="7" id="KW-1185">Reference proteome</keyword>
<evidence type="ECO:0000256" key="4">
    <source>
        <dbReference type="SAM" id="MobiDB-lite"/>
    </source>
</evidence>
<keyword evidence="3" id="KW-0697">Rotamase</keyword>
<dbReference type="AlphaFoldDB" id="A0A4Y7IIE0"/>
<dbReference type="InterPro" id="IPR046357">
    <property type="entry name" value="PPIase_dom_sf"/>
</dbReference>
<feature type="region of interest" description="Disordered" evidence="4">
    <location>
        <begin position="276"/>
        <end position="297"/>
    </location>
</feature>
<organism evidence="6 7">
    <name type="scientific">Papaver somniferum</name>
    <name type="common">Opium poppy</name>
    <dbReference type="NCBI Taxonomy" id="3469"/>
    <lineage>
        <taxon>Eukaryota</taxon>
        <taxon>Viridiplantae</taxon>
        <taxon>Streptophyta</taxon>
        <taxon>Embryophyta</taxon>
        <taxon>Tracheophyta</taxon>
        <taxon>Spermatophyta</taxon>
        <taxon>Magnoliopsida</taxon>
        <taxon>Ranunculales</taxon>
        <taxon>Papaveraceae</taxon>
        <taxon>Papaveroideae</taxon>
        <taxon>Papaver</taxon>
    </lineage>
</organism>
<dbReference type="PROSITE" id="PS50059">
    <property type="entry name" value="FKBP_PPIASE"/>
    <property type="match status" value="1"/>
</dbReference>
<dbReference type="Gramene" id="RZC47208">
    <property type="protein sequence ID" value="RZC47208"/>
    <property type="gene ID" value="C5167_040169"/>
</dbReference>
<dbReference type="InterPro" id="IPR050754">
    <property type="entry name" value="FKBP4/5/8-like"/>
</dbReference>
<comment type="catalytic activity">
    <reaction evidence="3">
        <text>[protein]-peptidylproline (omega=180) = [protein]-peptidylproline (omega=0)</text>
        <dbReference type="Rhea" id="RHEA:16237"/>
        <dbReference type="Rhea" id="RHEA-COMP:10747"/>
        <dbReference type="Rhea" id="RHEA-COMP:10748"/>
        <dbReference type="ChEBI" id="CHEBI:83833"/>
        <dbReference type="ChEBI" id="CHEBI:83834"/>
        <dbReference type="EC" id="5.2.1.8"/>
    </reaction>
</comment>
<evidence type="ECO:0000256" key="3">
    <source>
        <dbReference type="PROSITE-ProRule" id="PRU00277"/>
    </source>
</evidence>
<keyword evidence="2" id="KW-0802">TPR repeat</keyword>
<evidence type="ECO:0000256" key="2">
    <source>
        <dbReference type="ARBA" id="ARBA00022803"/>
    </source>
</evidence>
<keyword evidence="1" id="KW-0677">Repeat</keyword>
<dbReference type="PANTHER" id="PTHR46512">
    <property type="entry name" value="PEPTIDYLPROLYL ISOMERASE"/>
    <property type="match status" value="1"/>
</dbReference>
<feature type="domain" description="PPIase FKBP-type" evidence="5">
    <location>
        <begin position="93"/>
        <end position="173"/>
    </location>
</feature>
<dbReference type="Gene3D" id="3.10.50.40">
    <property type="match status" value="1"/>
</dbReference>
<dbReference type="InterPro" id="IPR001179">
    <property type="entry name" value="PPIase_FKBP_dom"/>
</dbReference>
<gene>
    <name evidence="6" type="ORF">C5167_040169</name>
</gene>
<dbReference type="SUPFAM" id="SSF48452">
    <property type="entry name" value="TPR-like"/>
    <property type="match status" value="1"/>
</dbReference>
<dbReference type="Gene3D" id="1.25.40.10">
    <property type="entry name" value="Tetratricopeptide repeat domain"/>
    <property type="match status" value="1"/>
</dbReference>
<accession>A0A4Y7IIE0</accession>
<sequence>MKDICKDGEVVKKGQLHDGSVVSQSKGLELKVLLTVKPQYADGFVEKCWPVSGQEVAVPPNVTLLITLELLSWKIVTDVPQVTRDEVNWEAPQDGSIFLKKGHDEEELFEFKTDNDEVIGGLGRAVMTMKKFEVAPETMELNYAFGSSESQQELAVVPPGSTVSIKLSLYLLLRLGMESRNMDNGEKAGALAEERRLQHSSSTILPSLQAYKEAGKLCTQVLEIEIQNVKALYGAAQAYINLVDFDLAELDIKKALEIDTNKRYIICAHGCQEGTQSTEREVQGENKNDAKMEYKIQ</sequence>
<dbReference type="EC" id="5.2.1.8" evidence="3"/>
<dbReference type="PANTHER" id="PTHR46512:SF9">
    <property type="entry name" value="PEPTIDYLPROLYL ISOMERASE"/>
    <property type="match status" value="1"/>
</dbReference>
<dbReference type="STRING" id="3469.A0A4Y7IIE0"/>
<keyword evidence="3" id="KW-0413">Isomerase</keyword>
<protein>
    <recommendedName>
        <fullName evidence="3">peptidylprolyl isomerase</fullName>
        <ecNumber evidence="3">5.2.1.8</ecNumber>
    </recommendedName>
</protein>
<evidence type="ECO:0000256" key="1">
    <source>
        <dbReference type="ARBA" id="ARBA00022737"/>
    </source>
</evidence>
<dbReference type="EMBL" id="CM010715">
    <property type="protein sequence ID" value="RZC47208.1"/>
    <property type="molecule type" value="Genomic_DNA"/>
</dbReference>
<name>A0A4Y7IIE0_PAPSO</name>
<dbReference type="SUPFAM" id="SSF54534">
    <property type="entry name" value="FKBP-like"/>
    <property type="match status" value="1"/>
</dbReference>
<proteinExistence type="predicted"/>
<feature type="compositionally biased region" description="Basic and acidic residues" evidence="4">
    <location>
        <begin position="278"/>
        <end position="297"/>
    </location>
</feature>
<dbReference type="Proteomes" id="UP000316621">
    <property type="component" value="Chromosome 1"/>
</dbReference>
<evidence type="ECO:0000313" key="7">
    <source>
        <dbReference type="Proteomes" id="UP000316621"/>
    </source>
</evidence>
<reference evidence="6 7" key="1">
    <citation type="journal article" date="2018" name="Science">
        <title>The opium poppy genome and morphinan production.</title>
        <authorList>
            <person name="Guo L."/>
            <person name="Winzer T."/>
            <person name="Yang X."/>
            <person name="Li Y."/>
            <person name="Ning Z."/>
            <person name="He Z."/>
            <person name="Teodor R."/>
            <person name="Lu Y."/>
            <person name="Bowser T.A."/>
            <person name="Graham I.A."/>
            <person name="Ye K."/>
        </authorList>
    </citation>
    <scope>NUCLEOTIDE SEQUENCE [LARGE SCALE GENOMIC DNA]</scope>
    <source>
        <strain evidence="7">cv. HN1</strain>
        <tissue evidence="6">Leaves</tissue>
    </source>
</reference>
<dbReference type="GO" id="GO:0003755">
    <property type="term" value="F:peptidyl-prolyl cis-trans isomerase activity"/>
    <property type="evidence" value="ECO:0007669"/>
    <property type="project" value="UniProtKB-KW"/>
</dbReference>
<evidence type="ECO:0000313" key="6">
    <source>
        <dbReference type="EMBL" id="RZC47208.1"/>
    </source>
</evidence>
<dbReference type="InterPro" id="IPR011990">
    <property type="entry name" value="TPR-like_helical_dom_sf"/>
</dbReference>
<dbReference type="Pfam" id="PF00254">
    <property type="entry name" value="FKBP_C"/>
    <property type="match status" value="1"/>
</dbReference>